<reference evidence="3 4" key="1">
    <citation type="journal article" date="2022" name="Res Sq">
        <title>Evolution of multicellular longitudinally dividing oral cavity symbionts (Neisseriaceae).</title>
        <authorList>
            <person name="Nyongesa S."/>
            <person name="Weber P."/>
            <person name="Bernet E."/>
            <person name="Pullido F."/>
            <person name="Nieckarz M."/>
            <person name="Delaby M."/>
            <person name="Nieves C."/>
            <person name="Viehboeck T."/>
            <person name="Krause N."/>
            <person name="Rivera-Millot A."/>
            <person name="Nakamura A."/>
            <person name="Vischer N."/>
            <person name="VanNieuwenhze M."/>
            <person name="Brun Y."/>
            <person name="Cava F."/>
            <person name="Bulgheresi S."/>
            <person name="Veyrier F."/>
        </authorList>
    </citation>
    <scope>NUCLEOTIDE SEQUENCE [LARGE SCALE GENOMIC DNA]</scope>
    <source>
        <strain evidence="3 4">SN4</strain>
    </source>
</reference>
<keyword evidence="4" id="KW-1185">Reference proteome</keyword>
<dbReference type="Proteomes" id="UP000832011">
    <property type="component" value="Chromosome"/>
</dbReference>
<accession>A0ABY4E076</accession>
<organism evidence="3 4">
    <name type="scientific">Vitreoscilla massiliensis</name>
    <dbReference type="NCBI Taxonomy" id="1689272"/>
    <lineage>
        <taxon>Bacteria</taxon>
        <taxon>Pseudomonadati</taxon>
        <taxon>Pseudomonadota</taxon>
        <taxon>Betaproteobacteria</taxon>
        <taxon>Neisseriales</taxon>
        <taxon>Neisseriaceae</taxon>
        <taxon>Vitreoscilla</taxon>
    </lineage>
</organism>
<evidence type="ECO:0000256" key="1">
    <source>
        <dbReference type="SAM" id="MobiDB-lite"/>
    </source>
</evidence>
<evidence type="ECO:0000313" key="3">
    <source>
        <dbReference type="EMBL" id="UOO89131.1"/>
    </source>
</evidence>
<dbReference type="RefSeq" id="WP_058356836.1">
    <property type="nucleotide sequence ID" value="NZ_CABKVG010000010.1"/>
</dbReference>
<feature type="region of interest" description="Disordered" evidence="1">
    <location>
        <begin position="194"/>
        <end position="214"/>
    </location>
</feature>
<feature type="signal peptide" evidence="2">
    <location>
        <begin position="1"/>
        <end position="17"/>
    </location>
</feature>
<proteinExistence type="predicted"/>
<feature type="chain" id="PRO_5046171649" evidence="2">
    <location>
        <begin position="18"/>
        <end position="214"/>
    </location>
</feature>
<keyword evidence="2" id="KW-0732">Signal</keyword>
<evidence type="ECO:0000313" key="4">
    <source>
        <dbReference type="Proteomes" id="UP000832011"/>
    </source>
</evidence>
<name>A0ABY4E076_9NEIS</name>
<evidence type="ECO:0000256" key="2">
    <source>
        <dbReference type="SAM" id="SignalP"/>
    </source>
</evidence>
<sequence length="214" mass="24135">MRFIFLVALLIAGIAHADEIKGLGDIKIGSNSQQVKALMKTKKAPVFVTGADFGTYQGGGFGAYEKVNITNSIQLAKVSLYYHDNYLYWIDAVDDFDDGDLKTLVDGFKHKYKYLPENDEIVREEAANPCDEKQQIAIITKSETFNKDEKIEAKYSESIYLDIETNKPVNVCGHYVNANFSVYDVGVLKAATEKQEQQDSSFEQEELDRKYEGL</sequence>
<protein>
    <submittedName>
        <fullName evidence="3">Uncharacterized protein</fullName>
    </submittedName>
</protein>
<gene>
    <name evidence="3" type="ORF">LVJ82_17070</name>
</gene>
<dbReference type="EMBL" id="CP091511">
    <property type="protein sequence ID" value="UOO89131.1"/>
    <property type="molecule type" value="Genomic_DNA"/>
</dbReference>